<sequence>MGWWHNVRRKRGWLSFSARLSFHKSGGDKGRSGCGADTNDLLQLRDEVKMCSYKDVHVMWNILNGMDANIPAPKPTRTTTTKRRSFWSWRVLFWSNNH</sequence>
<proteinExistence type="predicted"/>
<dbReference type="Proteomes" id="UP000828048">
    <property type="component" value="Chromosome 4"/>
</dbReference>
<gene>
    <name evidence="1" type="ORF">Vadar_008879</name>
</gene>
<dbReference type="EMBL" id="CM037154">
    <property type="protein sequence ID" value="KAH7860074.1"/>
    <property type="molecule type" value="Genomic_DNA"/>
</dbReference>
<organism evidence="1 2">
    <name type="scientific">Vaccinium darrowii</name>
    <dbReference type="NCBI Taxonomy" id="229202"/>
    <lineage>
        <taxon>Eukaryota</taxon>
        <taxon>Viridiplantae</taxon>
        <taxon>Streptophyta</taxon>
        <taxon>Embryophyta</taxon>
        <taxon>Tracheophyta</taxon>
        <taxon>Spermatophyta</taxon>
        <taxon>Magnoliopsida</taxon>
        <taxon>eudicotyledons</taxon>
        <taxon>Gunneridae</taxon>
        <taxon>Pentapetalae</taxon>
        <taxon>asterids</taxon>
        <taxon>Ericales</taxon>
        <taxon>Ericaceae</taxon>
        <taxon>Vaccinioideae</taxon>
        <taxon>Vaccinieae</taxon>
        <taxon>Vaccinium</taxon>
    </lineage>
</organism>
<evidence type="ECO:0000313" key="1">
    <source>
        <dbReference type="EMBL" id="KAH7860074.1"/>
    </source>
</evidence>
<accession>A0ACB7Z324</accession>
<name>A0ACB7Z324_9ERIC</name>
<protein>
    <submittedName>
        <fullName evidence="1">Uncharacterized protein</fullName>
    </submittedName>
</protein>
<keyword evidence="2" id="KW-1185">Reference proteome</keyword>
<reference evidence="1 2" key="1">
    <citation type="journal article" date="2021" name="Hortic Res">
        <title>High-quality reference genome and annotation aids understanding of berry development for evergreen blueberry (Vaccinium darrowii).</title>
        <authorList>
            <person name="Yu J."/>
            <person name="Hulse-Kemp A.M."/>
            <person name="Babiker E."/>
            <person name="Staton M."/>
        </authorList>
    </citation>
    <scope>NUCLEOTIDE SEQUENCE [LARGE SCALE GENOMIC DNA]</scope>
    <source>
        <strain evidence="2">cv. NJ 8807/NJ 8810</strain>
        <tissue evidence="1">Young leaf</tissue>
    </source>
</reference>
<comment type="caution">
    <text evidence="1">The sequence shown here is derived from an EMBL/GenBank/DDBJ whole genome shotgun (WGS) entry which is preliminary data.</text>
</comment>
<evidence type="ECO:0000313" key="2">
    <source>
        <dbReference type="Proteomes" id="UP000828048"/>
    </source>
</evidence>